<evidence type="ECO:0008006" key="3">
    <source>
        <dbReference type="Google" id="ProtNLM"/>
    </source>
</evidence>
<dbReference type="Proteomes" id="UP000217771">
    <property type="component" value="Unassembled WGS sequence"/>
</dbReference>
<keyword evidence="2" id="KW-1185">Reference proteome</keyword>
<gene>
    <name evidence="1" type="ORF">CK498_18785</name>
</gene>
<reference evidence="1 2" key="1">
    <citation type="submission" date="2017-08" db="EMBL/GenBank/DDBJ databases">
        <title>Halomonas alkalisoli sp. nov., isolated from saline alkaline soil.</title>
        <authorList>
            <person name="Wang D."/>
            <person name="Zhang G."/>
        </authorList>
    </citation>
    <scope>NUCLEOTIDE SEQUENCE [LARGE SCALE GENOMIC DNA]</scope>
    <source>
        <strain evidence="1 2">WRN001</strain>
    </source>
</reference>
<organism evidence="1 2">
    <name type="scientific">Halomonas salipaludis</name>
    <dbReference type="NCBI Taxonomy" id="2032625"/>
    <lineage>
        <taxon>Bacteria</taxon>
        <taxon>Pseudomonadati</taxon>
        <taxon>Pseudomonadota</taxon>
        <taxon>Gammaproteobacteria</taxon>
        <taxon>Oceanospirillales</taxon>
        <taxon>Halomonadaceae</taxon>
        <taxon>Halomonas</taxon>
    </lineage>
</organism>
<dbReference type="RefSeq" id="WP_095622388.1">
    <property type="nucleotide sequence ID" value="NZ_NSKB01000007.1"/>
</dbReference>
<evidence type="ECO:0000313" key="2">
    <source>
        <dbReference type="Proteomes" id="UP000217771"/>
    </source>
</evidence>
<name>A0A2A2ESD0_9GAMM</name>
<proteinExistence type="predicted"/>
<evidence type="ECO:0000313" key="1">
    <source>
        <dbReference type="EMBL" id="PAU75193.1"/>
    </source>
</evidence>
<sequence length="92" mass="8564">MYEQGAKTVERPRHTPRGLLSLAAIALTALVLAGCGTTTGERAASGAGVGAAAGAGAGAATGGSATRGAVIGAGVGAAAGALTDEEDIDLSQ</sequence>
<dbReference type="AlphaFoldDB" id="A0A2A2ESD0"/>
<dbReference type="EMBL" id="NSKB01000007">
    <property type="protein sequence ID" value="PAU75193.1"/>
    <property type="molecule type" value="Genomic_DNA"/>
</dbReference>
<comment type="caution">
    <text evidence="1">The sequence shown here is derived from an EMBL/GenBank/DDBJ whole genome shotgun (WGS) entry which is preliminary data.</text>
</comment>
<protein>
    <recommendedName>
        <fullName evidence="3">Glycine zipper domain-containing protein</fullName>
    </recommendedName>
</protein>
<dbReference type="PROSITE" id="PS51257">
    <property type="entry name" value="PROKAR_LIPOPROTEIN"/>
    <property type="match status" value="1"/>
</dbReference>
<accession>A0A2A2ESD0</accession>